<proteinExistence type="predicted"/>
<evidence type="ECO:0000313" key="1">
    <source>
        <dbReference type="EMBL" id="QDH90218.1"/>
    </source>
</evidence>
<name>A0A514D9C8_9VIRU</name>
<reference evidence="1" key="1">
    <citation type="submission" date="2019-05" db="EMBL/GenBank/DDBJ databases">
        <title>Metatranscriptomic reconstruction reveals RNA viruses with the potential to shape carbon cycling in soil.</title>
        <authorList>
            <person name="Starr E.P."/>
            <person name="Nuccio E."/>
            <person name="Pett-Ridge J."/>
            <person name="Banfield J.F."/>
            <person name="Firestone M.K."/>
        </authorList>
    </citation>
    <scope>NUCLEOTIDE SEQUENCE</scope>
    <source>
        <strain evidence="1">H4_Bulk_46_scaffold_291</strain>
    </source>
</reference>
<dbReference type="EMBL" id="MN035360">
    <property type="protein sequence ID" value="QDH90218.1"/>
    <property type="molecule type" value="Genomic_DNA"/>
</dbReference>
<organism evidence="1">
    <name type="scientific">Riboviria sp</name>
    <dbReference type="NCBI Taxonomy" id="2585031"/>
    <lineage>
        <taxon>Viruses</taxon>
        <taxon>Riboviria</taxon>
    </lineage>
</organism>
<protein>
    <submittedName>
        <fullName evidence="1">Uncharacterized protein</fullName>
    </submittedName>
</protein>
<accession>A0A514D9C8</accession>
<gene>
    <name evidence="1" type="ORF">H4Bulk46291_000002</name>
</gene>
<sequence length="73" mass="8514">MGYTYSDSCVQESKYVSNEAQAAYLATTHHYTVPMHVLSAHKKGTVFEELYNNNEDFRKQYLYTTFNDPTLHN</sequence>